<gene>
    <name evidence="3" type="ORF">EV190_102171</name>
</gene>
<evidence type="ECO:0000313" key="4">
    <source>
        <dbReference type="Proteomes" id="UP000295281"/>
    </source>
</evidence>
<proteinExistence type="predicted"/>
<accession>A0A4R6V739</accession>
<keyword evidence="4" id="KW-1185">Reference proteome</keyword>
<dbReference type="InterPro" id="IPR045676">
    <property type="entry name" value="DUF6194"/>
</dbReference>
<feature type="region of interest" description="Disordered" evidence="1">
    <location>
        <begin position="143"/>
        <end position="167"/>
    </location>
</feature>
<feature type="domain" description="DUF6194" evidence="2">
    <location>
        <begin position="1"/>
        <end position="152"/>
    </location>
</feature>
<evidence type="ECO:0000259" key="2">
    <source>
        <dbReference type="Pfam" id="PF19694"/>
    </source>
</evidence>
<dbReference type="OrthoDB" id="9783727at2"/>
<feature type="compositionally biased region" description="Basic residues" evidence="1">
    <location>
        <begin position="143"/>
        <end position="152"/>
    </location>
</feature>
<dbReference type="EMBL" id="SNYN01000002">
    <property type="protein sequence ID" value="TDQ54337.1"/>
    <property type="molecule type" value="Genomic_DNA"/>
</dbReference>
<dbReference type="AlphaFoldDB" id="A0A4R6V739"/>
<dbReference type="Pfam" id="PF19694">
    <property type="entry name" value="DUF6194"/>
    <property type="match status" value="1"/>
</dbReference>
<comment type="caution">
    <text evidence="3">The sequence shown here is derived from an EMBL/GenBank/DDBJ whole genome shotgun (WGS) entry which is preliminary data.</text>
</comment>
<dbReference type="Proteomes" id="UP000295281">
    <property type="component" value="Unassembled WGS sequence"/>
</dbReference>
<reference evidence="3 4" key="1">
    <citation type="submission" date="2019-03" db="EMBL/GenBank/DDBJ databases">
        <title>Genomic Encyclopedia of Type Strains, Phase IV (KMG-IV): sequencing the most valuable type-strain genomes for metagenomic binning, comparative biology and taxonomic classification.</title>
        <authorList>
            <person name="Goeker M."/>
        </authorList>
    </citation>
    <scope>NUCLEOTIDE SEQUENCE [LARGE SCALE GENOMIC DNA]</scope>
    <source>
        <strain evidence="3 4">DSM 46770</strain>
    </source>
</reference>
<dbReference type="RefSeq" id="WP_133740477.1">
    <property type="nucleotide sequence ID" value="NZ_SNYN01000002.1"/>
</dbReference>
<organism evidence="3 4">
    <name type="scientific">Actinorugispora endophytica</name>
    <dbReference type="NCBI Taxonomy" id="1605990"/>
    <lineage>
        <taxon>Bacteria</taxon>
        <taxon>Bacillati</taxon>
        <taxon>Actinomycetota</taxon>
        <taxon>Actinomycetes</taxon>
        <taxon>Streptosporangiales</taxon>
        <taxon>Nocardiopsidaceae</taxon>
        <taxon>Actinorugispora</taxon>
    </lineage>
</organism>
<evidence type="ECO:0000256" key="1">
    <source>
        <dbReference type="SAM" id="MobiDB-lite"/>
    </source>
</evidence>
<sequence length="167" mass="17944">MDIDEIIGHVSALEGVLVLRPGPGDGSPEISWGDVFFYYAPDGVVPKVQPFATVVTKDYPGDRDSRLDRPGAFRVNVSAGSAEFLRWTGREPRDAAPHDTDPATADAVLPHPVYGGLGWLAVVDPGPRTAAPVRDLLRTAHHLARARHRRRSGTGPPETPDGGQSRV</sequence>
<evidence type="ECO:0000313" key="3">
    <source>
        <dbReference type="EMBL" id="TDQ54337.1"/>
    </source>
</evidence>
<protein>
    <recommendedName>
        <fullName evidence="2">DUF6194 domain-containing protein</fullName>
    </recommendedName>
</protein>
<name>A0A4R6V739_9ACTN</name>